<evidence type="ECO:0000313" key="2">
    <source>
        <dbReference type="EMBL" id="GGH79616.1"/>
    </source>
</evidence>
<feature type="region of interest" description="Disordered" evidence="1">
    <location>
        <begin position="278"/>
        <end position="327"/>
    </location>
</feature>
<keyword evidence="3" id="KW-1185">Reference proteome</keyword>
<sequence>MLAALVVVLLVAAVQKKNSLRCREVHVEIEGAEEHVFVDEKHLLKQLEKMGADSGAAINSIKLRWLETKIERDAWIKNAELYFDNNRVLQVKIEERQPLARVFTVSGSSFYIDSAGTRLPLSERQSARVPVFTSFPSDRTRLAGADSVLLLEVKMIAQTIARDSFWTDLVSQVDITPQRTYQMIPQLGNQTIVLGTADNLDDKLTRLYSFYRQVWAKAGFEKYERIDVQYAGQVVATRKGAAAAVADSAKALQQLNTSIAQANSLGAGAIPALPSVPGQAATAKRDTANATGAARRAAVRQTANPPKPSGNNRPAGRRPRAVMPGRH</sequence>
<reference evidence="2" key="2">
    <citation type="submission" date="2020-09" db="EMBL/GenBank/DDBJ databases">
        <authorList>
            <person name="Sun Q."/>
            <person name="Zhou Y."/>
        </authorList>
    </citation>
    <scope>NUCLEOTIDE SEQUENCE</scope>
    <source>
        <strain evidence="2">CGMCC 1.15290</strain>
    </source>
</reference>
<protein>
    <recommendedName>
        <fullName evidence="4">Cell division protein FtsQ</fullName>
    </recommendedName>
</protein>
<name>A0A917MYV4_9BACT</name>
<feature type="compositionally biased region" description="Low complexity" evidence="1">
    <location>
        <begin position="288"/>
        <end position="303"/>
    </location>
</feature>
<accession>A0A917MYV4</accession>
<dbReference type="AlphaFoldDB" id="A0A917MYV4"/>
<evidence type="ECO:0008006" key="4">
    <source>
        <dbReference type="Google" id="ProtNLM"/>
    </source>
</evidence>
<dbReference type="Proteomes" id="UP000627292">
    <property type="component" value="Unassembled WGS sequence"/>
</dbReference>
<organism evidence="2 3">
    <name type="scientific">Filimonas zeae</name>
    <dbReference type="NCBI Taxonomy" id="1737353"/>
    <lineage>
        <taxon>Bacteria</taxon>
        <taxon>Pseudomonadati</taxon>
        <taxon>Bacteroidota</taxon>
        <taxon>Chitinophagia</taxon>
        <taxon>Chitinophagales</taxon>
        <taxon>Chitinophagaceae</taxon>
        <taxon>Filimonas</taxon>
    </lineage>
</organism>
<feature type="compositionally biased region" description="Basic residues" evidence="1">
    <location>
        <begin position="315"/>
        <end position="327"/>
    </location>
</feature>
<dbReference type="EMBL" id="BMIB01000005">
    <property type="protein sequence ID" value="GGH79616.1"/>
    <property type="molecule type" value="Genomic_DNA"/>
</dbReference>
<evidence type="ECO:0000256" key="1">
    <source>
        <dbReference type="SAM" id="MobiDB-lite"/>
    </source>
</evidence>
<evidence type="ECO:0000313" key="3">
    <source>
        <dbReference type="Proteomes" id="UP000627292"/>
    </source>
</evidence>
<reference evidence="2" key="1">
    <citation type="journal article" date="2014" name="Int. J. Syst. Evol. Microbiol.">
        <title>Complete genome sequence of Corynebacterium casei LMG S-19264T (=DSM 44701T), isolated from a smear-ripened cheese.</title>
        <authorList>
            <consortium name="US DOE Joint Genome Institute (JGI-PGF)"/>
            <person name="Walter F."/>
            <person name="Albersmeier A."/>
            <person name="Kalinowski J."/>
            <person name="Ruckert C."/>
        </authorList>
    </citation>
    <scope>NUCLEOTIDE SEQUENCE</scope>
    <source>
        <strain evidence="2">CGMCC 1.15290</strain>
    </source>
</reference>
<comment type="caution">
    <text evidence="2">The sequence shown here is derived from an EMBL/GenBank/DDBJ whole genome shotgun (WGS) entry which is preliminary data.</text>
</comment>
<proteinExistence type="predicted"/>
<gene>
    <name evidence="2" type="ORF">GCM10011379_49250</name>
</gene>